<comment type="caution">
    <text evidence="3">The sequence shown here is derived from an EMBL/GenBank/DDBJ whole genome shotgun (WGS) entry which is preliminary data.</text>
</comment>
<dbReference type="PANTHER" id="PTHR38590">
    <property type="entry name" value="BLL0828 PROTEIN"/>
    <property type="match status" value="1"/>
</dbReference>
<evidence type="ECO:0000259" key="2">
    <source>
        <dbReference type="Pfam" id="PF04480"/>
    </source>
</evidence>
<gene>
    <name evidence="3" type="ORF">COY52_02615</name>
</gene>
<dbReference type="Pfam" id="PF04480">
    <property type="entry name" value="DUF559"/>
    <property type="match status" value="1"/>
</dbReference>
<dbReference type="InterPro" id="IPR011335">
    <property type="entry name" value="Restrct_endonuc-II-like"/>
</dbReference>
<accession>A0A2M7SE80</accession>
<sequence length="142" mass="16640">MAVFSRNLRNNPTDAERHLWKYLARRQIEGLKFRRQAPIGRYVADFVCFERKVIVELDGSQHSESVKDRERDKWLTGQGFTVLRFWDNEVFQNTEGVLELIRLKILSPHLNPLPLHSPPPQSSPIKGEEDYGNSLNQRGERR</sequence>
<dbReference type="InterPro" id="IPR007569">
    <property type="entry name" value="DUF559"/>
</dbReference>
<reference evidence="4" key="1">
    <citation type="submission" date="2017-09" db="EMBL/GenBank/DDBJ databases">
        <title>Depth-based differentiation of microbial function through sediment-hosted aquifers and enrichment of novel symbionts in the deep terrestrial subsurface.</title>
        <authorList>
            <person name="Probst A.J."/>
            <person name="Ladd B."/>
            <person name="Jarett J.K."/>
            <person name="Geller-Mcgrath D.E."/>
            <person name="Sieber C.M.K."/>
            <person name="Emerson J.B."/>
            <person name="Anantharaman K."/>
            <person name="Thomas B.C."/>
            <person name="Malmstrom R."/>
            <person name="Stieglmeier M."/>
            <person name="Klingl A."/>
            <person name="Woyke T."/>
            <person name="Ryan C.M."/>
            <person name="Banfield J.F."/>
        </authorList>
    </citation>
    <scope>NUCLEOTIDE SEQUENCE [LARGE SCALE GENOMIC DNA]</scope>
</reference>
<dbReference type="GO" id="GO:0032259">
    <property type="term" value="P:methylation"/>
    <property type="evidence" value="ECO:0007669"/>
    <property type="project" value="UniProtKB-KW"/>
</dbReference>
<dbReference type="SUPFAM" id="SSF52980">
    <property type="entry name" value="Restriction endonuclease-like"/>
    <property type="match status" value="1"/>
</dbReference>
<evidence type="ECO:0000313" key="3">
    <source>
        <dbReference type="EMBL" id="PIZ17847.1"/>
    </source>
</evidence>
<feature type="compositionally biased region" description="Polar residues" evidence="1">
    <location>
        <begin position="133"/>
        <end position="142"/>
    </location>
</feature>
<proteinExistence type="predicted"/>
<keyword evidence="3" id="KW-0808">Transferase</keyword>
<evidence type="ECO:0000256" key="1">
    <source>
        <dbReference type="SAM" id="MobiDB-lite"/>
    </source>
</evidence>
<dbReference type="EMBL" id="PFMR01000081">
    <property type="protein sequence ID" value="PIZ17847.1"/>
    <property type="molecule type" value="Genomic_DNA"/>
</dbReference>
<dbReference type="AlphaFoldDB" id="A0A2M7SE80"/>
<dbReference type="Proteomes" id="UP000229307">
    <property type="component" value="Unassembled WGS sequence"/>
</dbReference>
<evidence type="ECO:0000313" key="4">
    <source>
        <dbReference type="Proteomes" id="UP000229307"/>
    </source>
</evidence>
<dbReference type="GO" id="GO:0008168">
    <property type="term" value="F:methyltransferase activity"/>
    <property type="evidence" value="ECO:0007669"/>
    <property type="project" value="UniProtKB-KW"/>
</dbReference>
<name>A0A2M7SE80_9BACT</name>
<dbReference type="InterPro" id="IPR047216">
    <property type="entry name" value="Endonuclease_DUF559_bact"/>
</dbReference>
<keyword evidence="3" id="KW-0489">Methyltransferase</keyword>
<organism evidence="3 4">
    <name type="scientific">Candidatus Desantisbacteria bacterium CG_4_10_14_0_8_um_filter_48_22</name>
    <dbReference type="NCBI Taxonomy" id="1974543"/>
    <lineage>
        <taxon>Bacteria</taxon>
        <taxon>Candidatus Desantisiibacteriota</taxon>
    </lineage>
</organism>
<feature type="region of interest" description="Disordered" evidence="1">
    <location>
        <begin position="114"/>
        <end position="142"/>
    </location>
</feature>
<dbReference type="CDD" id="cd01038">
    <property type="entry name" value="Endonuclease_DUF559"/>
    <property type="match status" value="1"/>
</dbReference>
<dbReference type="Gene3D" id="3.40.960.10">
    <property type="entry name" value="VSR Endonuclease"/>
    <property type="match status" value="1"/>
</dbReference>
<dbReference type="PANTHER" id="PTHR38590:SF1">
    <property type="entry name" value="BLL0828 PROTEIN"/>
    <property type="match status" value="1"/>
</dbReference>
<feature type="domain" description="DUF559" evidence="2">
    <location>
        <begin position="4"/>
        <end position="103"/>
    </location>
</feature>
<protein>
    <submittedName>
        <fullName evidence="3">DNA (Cytosine-5-)-methyltransferase</fullName>
    </submittedName>
</protein>